<protein>
    <recommendedName>
        <fullName evidence="8">Glucose-1-phosphate adenylyltransferase</fullName>
        <ecNumber evidence="8">2.7.7.27</ecNumber>
    </recommendedName>
</protein>
<dbReference type="EC" id="2.7.7.27" evidence="8"/>
<dbReference type="Pfam" id="PF00483">
    <property type="entry name" value="NTP_transferase"/>
    <property type="match status" value="1"/>
</dbReference>
<dbReference type="PROSITE" id="PS00810">
    <property type="entry name" value="ADP_GLC_PYROPHOSPH_3"/>
    <property type="match status" value="1"/>
</dbReference>
<feature type="domain" description="Nucleotidyl transferase" evidence="9">
    <location>
        <begin position="8"/>
        <end position="266"/>
    </location>
</feature>
<reference evidence="11" key="1">
    <citation type="submission" date="2015-02" db="EMBL/GenBank/DDBJ databases">
        <title>Description and complete genome sequence of the first cultured representative of the subdivision 5 of the Verrucomicrobia phylum.</title>
        <authorList>
            <person name="Spring S."/>
            <person name="Bunk B."/>
            <person name="Sproer C."/>
            <person name="Klenk H.-P."/>
        </authorList>
    </citation>
    <scope>NUCLEOTIDE SEQUENCE [LARGE SCALE GENOMIC DNA]</scope>
    <source>
        <strain evidence="11">L21-Fru-AB</strain>
    </source>
</reference>
<evidence type="ECO:0000256" key="3">
    <source>
        <dbReference type="ARBA" id="ARBA00022679"/>
    </source>
</evidence>
<evidence type="ECO:0000256" key="5">
    <source>
        <dbReference type="ARBA" id="ARBA00022741"/>
    </source>
</evidence>
<dbReference type="RefSeq" id="WP_052882050.1">
    <property type="nucleotide sequence ID" value="NZ_CP010904.1"/>
</dbReference>
<dbReference type="InterPro" id="IPR005835">
    <property type="entry name" value="NTP_transferase_dom"/>
</dbReference>
<accession>A0A0G3EH56</accession>
<name>A0A0G3EH56_9BACT</name>
<keyword evidence="3 10" id="KW-0808">Transferase</keyword>
<dbReference type="Gene3D" id="3.90.550.10">
    <property type="entry name" value="Spore Coat Polysaccharide Biosynthesis Protein SpsA, Chain A"/>
    <property type="match status" value="1"/>
</dbReference>
<dbReference type="AlphaFoldDB" id="A0A0G3EH56"/>
<evidence type="ECO:0000313" key="11">
    <source>
        <dbReference type="Proteomes" id="UP000035268"/>
    </source>
</evidence>
<dbReference type="KEGG" id="vbl:L21SP4_01507"/>
<dbReference type="GO" id="GO:0005978">
    <property type="term" value="P:glycogen biosynthetic process"/>
    <property type="evidence" value="ECO:0007669"/>
    <property type="project" value="UniProtKB-UniRule"/>
</dbReference>
<dbReference type="OrthoDB" id="9801810at2"/>
<dbReference type="PROSITE" id="PS00809">
    <property type="entry name" value="ADP_GLC_PYROPHOSPH_2"/>
    <property type="match status" value="1"/>
</dbReference>
<organism evidence="10 11">
    <name type="scientific">Kiritimatiella glycovorans</name>
    <dbReference type="NCBI Taxonomy" id="1307763"/>
    <lineage>
        <taxon>Bacteria</taxon>
        <taxon>Pseudomonadati</taxon>
        <taxon>Kiritimatiellota</taxon>
        <taxon>Kiritimatiellia</taxon>
        <taxon>Kiritimatiellales</taxon>
        <taxon>Kiritimatiellaceae</taxon>
        <taxon>Kiritimatiella</taxon>
    </lineage>
</organism>
<keyword evidence="4 10" id="KW-0548">Nucleotidyltransferase</keyword>
<sequence>MDGARTIGVILGGGEGSRMQPLTLERAKPAVPIAGKFRLVDLPLSNCINSGIREIYLLTQYSSASLHRHVQATYNFDQFSRGFVRLLAAEQTMRSNGWFQGTADAVRQSIHHFMRAEPDLVVILSGDHLYRMDLRDIIHTHLETGADVTVSTKPVERSEAGSLGIMQVDRSQRIVEFFEKPGDGDSLTQLRAPMYEEERYLASMGIYVFNVDALCDLLSDSRGDDFGKQIIPKAIRNRRVYSYVFEDYWKDIGTIRAYWEASLALTEDFPSFTLYDMNAPIYTRMRFLPPTKINHAAVARCLLAEGSIIDADSIEHSVVGLRAVVREGTRISDSILLGADYYGHERGTPPDAPAVGIGRNCRIERAIIDKNVRIGDNVVISPEGKDEVREDLCWVRDGIIVIPRDTIIPEGTVL</sequence>
<dbReference type="Proteomes" id="UP000035268">
    <property type="component" value="Chromosome"/>
</dbReference>
<dbReference type="NCBIfam" id="TIGR02091">
    <property type="entry name" value="glgC"/>
    <property type="match status" value="1"/>
</dbReference>
<evidence type="ECO:0000256" key="7">
    <source>
        <dbReference type="ARBA" id="ARBA00023277"/>
    </source>
</evidence>
<evidence type="ECO:0000256" key="6">
    <source>
        <dbReference type="ARBA" id="ARBA00022840"/>
    </source>
</evidence>
<dbReference type="SUPFAM" id="SSF51161">
    <property type="entry name" value="Trimeric LpxA-like enzymes"/>
    <property type="match status" value="1"/>
</dbReference>
<evidence type="ECO:0000259" key="9">
    <source>
        <dbReference type="Pfam" id="PF00483"/>
    </source>
</evidence>
<keyword evidence="5" id="KW-0547">Nucleotide-binding</keyword>
<evidence type="ECO:0000256" key="1">
    <source>
        <dbReference type="ARBA" id="ARBA00010443"/>
    </source>
</evidence>
<keyword evidence="6" id="KW-0067">ATP-binding</keyword>
<dbReference type="NCBIfam" id="NF002772">
    <property type="entry name" value="PRK02862.1"/>
    <property type="match status" value="1"/>
</dbReference>
<evidence type="ECO:0000256" key="8">
    <source>
        <dbReference type="NCBIfam" id="TIGR02091"/>
    </source>
</evidence>
<dbReference type="STRING" id="1307763.L21SP4_01507"/>
<dbReference type="InterPro" id="IPR011004">
    <property type="entry name" value="Trimer_LpxA-like_sf"/>
</dbReference>
<dbReference type="EMBL" id="CP010904">
    <property type="protein sequence ID" value="AKJ64752.1"/>
    <property type="molecule type" value="Genomic_DNA"/>
</dbReference>
<dbReference type="GO" id="GO:0008878">
    <property type="term" value="F:glucose-1-phosphate adenylyltransferase activity"/>
    <property type="evidence" value="ECO:0007669"/>
    <property type="project" value="UniProtKB-UniRule"/>
</dbReference>
<dbReference type="CDD" id="cd04651">
    <property type="entry name" value="LbH_G1P_AT_C"/>
    <property type="match status" value="1"/>
</dbReference>
<dbReference type="InterPro" id="IPR029044">
    <property type="entry name" value="Nucleotide-diphossugar_trans"/>
</dbReference>
<dbReference type="PATRIC" id="fig|1609981.3.peg.1564"/>
<proteinExistence type="inferred from homology"/>
<keyword evidence="2" id="KW-0321">Glycogen metabolism</keyword>
<dbReference type="InterPro" id="IPR005836">
    <property type="entry name" value="ADP_Glu_pyroP_CS"/>
</dbReference>
<gene>
    <name evidence="10" type="primary">glgC</name>
    <name evidence="10" type="ORF">L21SP4_01507</name>
</gene>
<evidence type="ECO:0000256" key="2">
    <source>
        <dbReference type="ARBA" id="ARBA00022600"/>
    </source>
</evidence>
<keyword evidence="7" id="KW-0119">Carbohydrate metabolism</keyword>
<dbReference type="GO" id="GO:0005524">
    <property type="term" value="F:ATP binding"/>
    <property type="evidence" value="ECO:0007669"/>
    <property type="project" value="UniProtKB-KW"/>
</dbReference>
<dbReference type="SUPFAM" id="SSF53448">
    <property type="entry name" value="Nucleotide-diphospho-sugar transferases"/>
    <property type="match status" value="1"/>
</dbReference>
<evidence type="ECO:0000313" key="10">
    <source>
        <dbReference type="EMBL" id="AKJ64752.1"/>
    </source>
</evidence>
<dbReference type="PANTHER" id="PTHR43523">
    <property type="entry name" value="GLUCOSE-1-PHOSPHATE ADENYLYLTRANSFERASE-RELATED"/>
    <property type="match status" value="1"/>
</dbReference>
<comment type="similarity">
    <text evidence="1">Belongs to the bacterial/plant glucose-1-phosphate adenylyltransferase family.</text>
</comment>
<keyword evidence="11" id="KW-1185">Reference proteome</keyword>
<dbReference type="Gene3D" id="2.160.10.10">
    <property type="entry name" value="Hexapeptide repeat proteins"/>
    <property type="match status" value="1"/>
</dbReference>
<dbReference type="PANTHER" id="PTHR43523:SF12">
    <property type="entry name" value="GLUCOSE-1-PHOSPHATE ADENYLYLTRANSFERASE LARGE SUBUNIT 1, CHLOROPLASTIC-RELATED"/>
    <property type="match status" value="1"/>
</dbReference>
<dbReference type="CDD" id="cd02508">
    <property type="entry name" value="ADP_Glucose_PP"/>
    <property type="match status" value="1"/>
</dbReference>
<evidence type="ECO:0000256" key="4">
    <source>
        <dbReference type="ARBA" id="ARBA00022695"/>
    </source>
</evidence>
<dbReference type="InterPro" id="IPR011831">
    <property type="entry name" value="ADP-Glc_PPase"/>
</dbReference>
<reference evidence="10 11" key="2">
    <citation type="journal article" date="2016" name="ISME J.">
        <title>Characterization of the first cultured representative of Verrucomicrobia subdivision 5 indicates the proposal of a novel phylum.</title>
        <authorList>
            <person name="Spring S."/>
            <person name="Bunk B."/>
            <person name="Sproer C."/>
            <person name="Schumann P."/>
            <person name="Rohde M."/>
            <person name="Tindall B.J."/>
            <person name="Klenk H.P."/>
        </authorList>
    </citation>
    <scope>NUCLEOTIDE SEQUENCE [LARGE SCALE GENOMIC DNA]</scope>
    <source>
        <strain evidence="10 11">L21-Fru-AB</strain>
    </source>
</reference>
<dbReference type="Pfam" id="PF25247">
    <property type="entry name" value="LbH_GLGC"/>
    <property type="match status" value="1"/>
</dbReference>